<feature type="transmembrane region" description="Helical" evidence="1">
    <location>
        <begin position="51"/>
        <end position="69"/>
    </location>
</feature>
<keyword evidence="1" id="KW-0812">Transmembrane</keyword>
<evidence type="ECO:0008006" key="4">
    <source>
        <dbReference type="Google" id="ProtNLM"/>
    </source>
</evidence>
<feature type="transmembrane region" description="Helical" evidence="1">
    <location>
        <begin position="76"/>
        <end position="101"/>
    </location>
</feature>
<reference evidence="3" key="1">
    <citation type="journal article" date="2019" name="Int. J. Syst. Evol. Microbiol.">
        <title>The Global Catalogue of Microorganisms (GCM) 10K type strain sequencing project: providing services to taxonomists for standard genome sequencing and annotation.</title>
        <authorList>
            <consortium name="The Broad Institute Genomics Platform"/>
            <consortium name="The Broad Institute Genome Sequencing Center for Infectious Disease"/>
            <person name="Wu L."/>
            <person name="Ma J."/>
        </authorList>
    </citation>
    <scope>NUCLEOTIDE SEQUENCE [LARGE SCALE GENOMIC DNA]</scope>
    <source>
        <strain evidence="3">JCM 17460</strain>
    </source>
</reference>
<protein>
    <recommendedName>
        <fullName evidence="4">Phage holin family protein</fullName>
    </recommendedName>
</protein>
<feature type="transmembrane region" description="Helical" evidence="1">
    <location>
        <begin position="107"/>
        <end position="133"/>
    </location>
</feature>
<dbReference type="EMBL" id="BAABBB010000009">
    <property type="protein sequence ID" value="GAA3533089.1"/>
    <property type="molecule type" value="Genomic_DNA"/>
</dbReference>
<keyword evidence="1" id="KW-0472">Membrane</keyword>
<organism evidence="2 3">
    <name type="scientific">Nocardioides daeguensis</name>
    <dbReference type="NCBI Taxonomy" id="908359"/>
    <lineage>
        <taxon>Bacteria</taxon>
        <taxon>Bacillati</taxon>
        <taxon>Actinomycetota</taxon>
        <taxon>Actinomycetes</taxon>
        <taxon>Propionibacteriales</taxon>
        <taxon>Nocardioidaceae</taxon>
        <taxon>Nocardioides</taxon>
    </lineage>
</organism>
<proteinExistence type="predicted"/>
<evidence type="ECO:0000313" key="3">
    <source>
        <dbReference type="Proteomes" id="UP001500301"/>
    </source>
</evidence>
<name>A0ABP6VHK0_9ACTN</name>
<feature type="transmembrane region" description="Helical" evidence="1">
    <location>
        <begin position="21"/>
        <end position="39"/>
    </location>
</feature>
<keyword evidence="1" id="KW-1133">Transmembrane helix</keyword>
<accession>A0ABP6VHK0</accession>
<evidence type="ECO:0000313" key="2">
    <source>
        <dbReference type="EMBL" id="GAA3533089.1"/>
    </source>
</evidence>
<comment type="caution">
    <text evidence="2">The sequence shown here is derived from an EMBL/GenBank/DDBJ whole genome shotgun (WGS) entry which is preliminary data.</text>
</comment>
<evidence type="ECO:0000256" key="1">
    <source>
        <dbReference type="SAM" id="Phobius"/>
    </source>
</evidence>
<sequence>MPVRRVYPSDEREESAMGIRVIGALAAVVTAAVHLYLWFDGVRDQGTVGQLFVVNVVAGAVIAVLVVAWRSWVPLVLLAGLGATTLVAFIIATTGGLFGIHTTWDTWYAWLAAISEIVAVVVAVAAAAAEGWFGSLRQAKD</sequence>
<gene>
    <name evidence="2" type="ORF">GCM10022263_21870</name>
</gene>
<keyword evidence="3" id="KW-1185">Reference proteome</keyword>
<dbReference type="Proteomes" id="UP001500301">
    <property type="component" value="Unassembled WGS sequence"/>
</dbReference>